<dbReference type="Gene3D" id="1.20.1560.10">
    <property type="entry name" value="ABC transporter type 1, transmembrane domain"/>
    <property type="match status" value="1"/>
</dbReference>
<feature type="transmembrane region" description="Helical" evidence="11">
    <location>
        <begin position="243"/>
        <end position="268"/>
    </location>
</feature>
<protein>
    <submittedName>
        <fullName evidence="14">ATP-binding cassette subfamily B protein</fullName>
    </submittedName>
</protein>
<keyword evidence="8 11" id="KW-1133">Transmembrane helix</keyword>
<evidence type="ECO:0000313" key="14">
    <source>
        <dbReference type="EMBL" id="MBB6558368.1"/>
    </source>
</evidence>
<dbReference type="PROSITE" id="PS00211">
    <property type="entry name" value="ABC_TRANSPORTER_1"/>
    <property type="match status" value="1"/>
</dbReference>
<gene>
    <name evidence="14" type="ORF">HNP48_001032</name>
</gene>
<evidence type="ECO:0000256" key="7">
    <source>
        <dbReference type="ARBA" id="ARBA00022967"/>
    </source>
</evidence>
<evidence type="ECO:0000256" key="6">
    <source>
        <dbReference type="ARBA" id="ARBA00022840"/>
    </source>
</evidence>
<evidence type="ECO:0000313" key="15">
    <source>
        <dbReference type="Proteomes" id="UP000575083"/>
    </source>
</evidence>
<dbReference type="Gene3D" id="3.40.50.300">
    <property type="entry name" value="P-loop containing nucleotide triphosphate hydrolases"/>
    <property type="match status" value="1"/>
</dbReference>
<feature type="domain" description="ABC transmembrane type-1" evidence="13">
    <location>
        <begin position="27"/>
        <end position="298"/>
    </location>
</feature>
<dbReference type="FunFam" id="3.40.50.300:FF:000221">
    <property type="entry name" value="Multidrug ABC transporter ATP-binding protein"/>
    <property type="match status" value="1"/>
</dbReference>
<keyword evidence="10 11" id="KW-0472">Membrane</keyword>
<keyword evidence="9" id="KW-0445">Lipid transport</keyword>
<evidence type="ECO:0000256" key="11">
    <source>
        <dbReference type="SAM" id="Phobius"/>
    </source>
</evidence>
<dbReference type="AlphaFoldDB" id="A0A7X0PAL9"/>
<dbReference type="RefSeq" id="WP_184855814.1">
    <property type="nucleotide sequence ID" value="NZ_JACHLK010000002.1"/>
</dbReference>
<dbReference type="InterPro" id="IPR003593">
    <property type="entry name" value="AAA+_ATPase"/>
</dbReference>
<dbReference type="GO" id="GO:0034040">
    <property type="term" value="F:ATPase-coupled lipid transmembrane transporter activity"/>
    <property type="evidence" value="ECO:0007669"/>
    <property type="project" value="TreeGrafter"/>
</dbReference>
<feature type="transmembrane region" description="Helical" evidence="11">
    <location>
        <begin position="280"/>
        <end position="304"/>
    </location>
</feature>
<dbReference type="InterPro" id="IPR027417">
    <property type="entry name" value="P-loop_NTPase"/>
</dbReference>
<evidence type="ECO:0000256" key="8">
    <source>
        <dbReference type="ARBA" id="ARBA00022989"/>
    </source>
</evidence>
<dbReference type="EMBL" id="JACHLK010000002">
    <property type="protein sequence ID" value="MBB6558368.1"/>
    <property type="molecule type" value="Genomic_DNA"/>
</dbReference>
<dbReference type="GO" id="GO:0005886">
    <property type="term" value="C:plasma membrane"/>
    <property type="evidence" value="ECO:0007669"/>
    <property type="project" value="UniProtKB-SubCell"/>
</dbReference>
<feature type="transmembrane region" description="Helical" evidence="11">
    <location>
        <begin position="163"/>
        <end position="184"/>
    </location>
</feature>
<feature type="domain" description="ABC transporter" evidence="12">
    <location>
        <begin position="337"/>
        <end position="573"/>
    </location>
</feature>
<dbReference type="InterPro" id="IPR039421">
    <property type="entry name" value="Type_1_exporter"/>
</dbReference>
<dbReference type="PROSITE" id="PS50929">
    <property type="entry name" value="ABC_TM1F"/>
    <property type="match status" value="1"/>
</dbReference>
<keyword evidence="15" id="KW-1185">Reference proteome</keyword>
<sequence>MIRTLVLAGHELAGYTDKRLRRGLRWSVAESLFAAVPFGIVAWLLLDVLRGTGSVQRAGGAALVLLACLVVRIACARRAMPTIFSGAYAMMGQARLRVADHLRRLPLGWLAGRRSGSLAATLAADMQLVEDIWAHFLGVFFGGLLVPAFLSVLLLWLDWRLGLAVLATLPLAFGLLVVGQRVLIAQAGKLQAANAHGQAEVLDYVQGIAVVRAFEPAGEGGATFQRLATALAAMRRQALAIELWPTPLVALFGCAVESGFALAVWLGAQRLGSTLSGEMLLVFAVLSLPVYRQLFEVGLSFLLLRYAQEAMQRIRDLLAEPALPEPAEPQAPQGHAIELADVRFGYGGGEGEPVLHGISAHIPERSLTAVVGRSGSGKTTLLHLVARLWDVDAGAVRIGGVDVRAMGSELLHRQVAMAFQDVVLFSGTVRENLAIGRPGATHEEIVAAARLAEAHGFIERLPEGYDTPLGEGGARLSGGERQRISIARALLKDAPIVLLDEATASVDPSNAAQIQRALSTLVRDRTVVVIAHRLRSVVHADQILVLDGGRLVEQGRHAELLARGGVYATLWQCQQQTRQWQIGAAAP</sequence>
<dbReference type="Pfam" id="PF00005">
    <property type="entry name" value="ABC_tran"/>
    <property type="match status" value="1"/>
</dbReference>
<dbReference type="GO" id="GO:0140359">
    <property type="term" value="F:ABC-type transporter activity"/>
    <property type="evidence" value="ECO:0007669"/>
    <property type="project" value="InterPro"/>
</dbReference>
<keyword evidence="4 11" id="KW-0812">Transmembrane</keyword>
<feature type="transmembrane region" description="Helical" evidence="11">
    <location>
        <begin position="136"/>
        <end position="157"/>
    </location>
</feature>
<dbReference type="InterPro" id="IPR036640">
    <property type="entry name" value="ABC1_TM_sf"/>
</dbReference>
<comment type="subcellular location">
    <subcellularLocation>
        <location evidence="1">Cell membrane</location>
        <topology evidence="1">Multi-pass membrane protein</topology>
    </subcellularLocation>
</comment>
<dbReference type="InterPro" id="IPR011527">
    <property type="entry name" value="ABC1_TM_dom"/>
</dbReference>
<dbReference type="GO" id="GO:0005524">
    <property type="term" value="F:ATP binding"/>
    <property type="evidence" value="ECO:0007669"/>
    <property type="project" value="UniProtKB-KW"/>
</dbReference>
<keyword evidence="7" id="KW-1278">Translocase</keyword>
<accession>A0A7X0PAL9</accession>
<evidence type="ECO:0000259" key="12">
    <source>
        <dbReference type="PROSITE" id="PS50893"/>
    </source>
</evidence>
<feature type="transmembrane region" description="Helical" evidence="11">
    <location>
        <begin position="58"/>
        <end position="75"/>
    </location>
</feature>
<reference evidence="14 15" key="1">
    <citation type="submission" date="2020-08" db="EMBL/GenBank/DDBJ databases">
        <title>Functional genomics of gut bacteria from endangered species of beetles.</title>
        <authorList>
            <person name="Carlos-Shanley C."/>
        </authorList>
    </citation>
    <scope>NUCLEOTIDE SEQUENCE [LARGE SCALE GENOMIC DNA]</scope>
    <source>
        <strain evidence="14 15">S00198</strain>
    </source>
</reference>
<evidence type="ECO:0000256" key="5">
    <source>
        <dbReference type="ARBA" id="ARBA00022741"/>
    </source>
</evidence>
<dbReference type="Proteomes" id="UP000575083">
    <property type="component" value="Unassembled WGS sequence"/>
</dbReference>
<comment type="caution">
    <text evidence="14">The sequence shown here is derived from an EMBL/GenBank/DDBJ whole genome shotgun (WGS) entry which is preliminary data.</text>
</comment>
<dbReference type="InterPro" id="IPR003439">
    <property type="entry name" value="ABC_transporter-like_ATP-bd"/>
</dbReference>
<feature type="transmembrane region" description="Helical" evidence="11">
    <location>
        <begin position="28"/>
        <end position="46"/>
    </location>
</feature>
<dbReference type="SMART" id="SM00382">
    <property type="entry name" value="AAA"/>
    <property type="match status" value="1"/>
</dbReference>
<evidence type="ECO:0000256" key="9">
    <source>
        <dbReference type="ARBA" id="ARBA00023055"/>
    </source>
</evidence>
<dbReference type="PANTHER" id="PTHR24221">
    <property type="entry name" value="ATP-BINDING CASSETTE SUB-FAMILY B"/>
    <property type="match status" value="1"/>
</dbReference>
<evidence type="ECO:0000259" key="13">
    <source>
        <dbReference type="PROSITE" id="PS50929"/>
    </source>
</evidence>
<dbReference type="PANTHER" id="PTHR24221:SF654">
    <property type="entry name" value="ATP-BINDING CASSETTE SUB-FAMILY B MEMBER 6"/>
    <property type="match status" value="1"/>
</dbReference>
<evidence type="ECO:0000256" key="4">
    <source>
        <dbReference type="ARBA" id="ARBA00022692"/>
    </source>
</evidence>
<evidence type="ECO:0000256" key="2">
    <source>
        <dbReference type="ARBA" id="ARBA00022448"/>
    </source>
</evidence>
<evidence type="ECO:0000256" key="3">
    <source>
        <dbReference type="ARBA" id="ARBA00022475"/>
    </source>
</evidence>
<dbReference type="Pfam" id="PF00664">
    <property type="entry name" value="ABC_membrane"/>
    <property type="match status" value="1"/>
</dbReference>
<dbReference type="SUPFAM" id="SSF52540">
    <property type="entry name" value="P-loop containing nucleoside triphosphate hydrolases"/>
    <property type="match status" value="1"/>
</dbReference>
<dbReference type="InterPro" id="IPR017871">
    <property type="entry name" value="ABC_transporter-like_CS"/>
</dbReference>
<dbReference type="SUPFAM" id="SSF90123">
    <property type="entry name" value="ABC transporter transmembrane region"/>
    <property type="match status" value="1"/>
</dbReference>
<keyword evidence="2" id="KW-0813">Transport</keyword>
<name>A0A7X0PAL9_9BURK</name>
<keyword evidence="3" id="KW-1003">Cell membrane</keyword>
<organism evidence="14 15">
    <name type="scientific">Acidovorax soli</name>
    <dbReference type="NCBI Taxonomy" id="592050"/>
    <lineage>
        <taxon>Bacteria</taxon>
        <taxon>Pseudomonadati</taxon>
        <taxon>Pseudomonadota</taxon>
        <taxon>Betaproteobacteria</taxon>
        <taxon>Burkholderiales</taxon>
        <taxon>Comamonadaceae</taxon>
        <taxon>Acidovorax</taxon>
    </lineage>
</organism>
<keyword evidence="5" id="KW-0547">Nucleotide-binding</keyword>
<evidence type="ECO:0000256" key="10">
    <source>
        <dbReference type="ARBA" id="ARBA00023136"/>
    </source>
</evidence>
<dbReference type="PROSITE" id="PS50893">
    <property type="entry name" value="ABC_TRANSPORTER_2"/>
    <property type="match status" value="1"/>
</dbReference>
<evidence type="ECO:0000256" key="1">
    <source>
        <dbReference type="ARBA" id="ARBA00004651"/>
    </source>
</evidence>
<dbReference type="GO" id="GO:0016887">
    <property type="term" value="F:ATP hydrolysis activity"/>
    <property type="evidence" value="ECO:0007669"/>
    <property type="project" value="InterPro"/>
</dbReference>
<proteinExistence type="predicted"/>
<keyword evidence="6 14" id="KW-0067">ATP-binding</keyword>